<feature type="region of interest" description="Disordered" evidence="1">
    <location>
        <begin position="1"/>
        <end position="32"/>
    </location>
</feature>
<reference evidence="2" key="1">
    <citation type="journal article" date="2023" name="Genome Biol. Evol.">
        <title>Long-read-based Genome Assembly of Drosophila gunungcola Reveals Fewer Chemosensory Genes in Flower-breeding Species.</title>
        <authorList>
            <person name="Negi A."/>
            <person name="Liao B.Y."/>
            <person name="Yeh S.D."/>
        </authorList>
    </citation>
    <scope>NUCLEOTIDE SEQUENCE</scope>
    <source>
        <strain evidence="2">Sukarami</strain>
    </source>
</reference>
<evidence type="ECO:0000313" key="3">
    <source>
        <dbReference type="Proteomes" id="UP001059596"/>
    </source>
</evidence>
<dbReference type="EMBL" id="JAMKOV010000002">
    <property type="protein sequence ID" value="KAI8042287.1"/>
    <property type="molecule type" value="Genomic_DNA"/>
</dbReference>
<gene>
    <name evidence="2" type="ORF">M5D96_003589</name>
</gene>
<comment type="caution">
    <text evidence="2">The sequence shown here is derived from an EMBL/GenBank/DDBJ whole genome shotgun (WGS) entry which is preliminary data.</text>
</comment>
<evidence type="ECO:0000313" key="2">
    <source>
        <dbReference type="EMBL" id="KAI8042287.1"/>
    </source>
</evidence>
<dbReference type="AlphaFoldDB" id="A0A9Q0BRQ2"/>
<sequence>MGSSSTTMDDEGLGKSISAATSQAASTSMSSVNPTTTLKISMLNTFMGSHNENSSSSGCGGTVSSLSMVALMSTGTAGGAGGGGGGGGGSGGGGSSGLDMDVDASMKSSFERLEVNGSHFSRANNLDQEYSAMVASVYEKEKELK</sequence>
<keyword evidence="3" id="KW-1185">Reference proteome</keyword>
<dbReference type="Proteomes" id="UP001059596">
    <property type="component" value="Unassembled WGS sequence"/>
</dbReference>
<proteinExistence type="predicted"/>
<feature type="compositionally biased region" description="Gly residues" evidence="1">
    <location>
        <begin position="77"/>
        <end position="96"/>
    </location>
</feature>
<name>A0A9Q0BRQ2_9MUSC</name>
<feature type="region of interest" description="Disordered" evidence="1">
    <location>
        <begin position="77"/>
        <end position="102"/>
    </location>
</feature>
<protein>
    <submittedName>
        <fullName evidence="2">Uncharacterized protein</fullName>
    </submittedName>
</protein>
<accession>A0A9Q0BRQ2</accession>
<feature type="compositionally biased region" description="Low complexity" evidence="1">
    <location>
        <begin position="16"/>
        <end position="31"/>
    </location>
</feature>
<evidence type="ECO:0000256" key="1">
    <source>
        <dbReference type="SAM" id="MobiDB-lite"/>
    </source>
</evidence>
<organism evidence="2 3">
    <name type="scientific">Drosophila gunungcola</name>
    <name type="common">fruit fly</name>
    <dbReference type="NCBI Taxonomy" id="103775"/>
    <lineage>
        <taxon>Eukaryota</taxon>
        <taxon>Metazoa</taxon>
        <taxon>Ecdysozoa</taxon>
        <taxon>Arthropoda</taxon>
        <taxon>Hexapoda</taxon>
        <taxon>Insecta</taxon>
        <taxon>Pterygota</taxon>
        <taxon>Neoptera</taxon>
        <taxon>Endopterygota</taxon>
        <taxon>Diptera</taxon>
        <taxon>Brachycera</taxon>
        <taxon>Muscomorpha</taxon>
        <taxon>Ephydroidea</taxon>
        <taxon>Drosophilidae</taxon>
        <taxon>Drosophila</taxon>
        <taxon>Sophophora</taxon>
    </lineage>
</organism>